<evidence type="ECO:0000313" key="5">
    <source>
        <dbReference type="EMBL" id="PSR21431.1"/>
    </source>
</evidence>
<feature type="domain" description="Flavin reductase like" evidence="4">
    <location>
        <begin position="10"/>
        <end position="133"/>
    </location>
</feature>
<name>A0A2T2WGR5_9FIRM</name>
<feature type="region of interest" description="Disordered" evidence="3">
    <location>
        <begin position="59"/>
        <end position="85"/>
    </location>
</feature>
<dbReference type="InterPro" id="IPR002563">
    <property type="entry name" value="Flavin_Rdtase-like_dom"/>
</dbReference>
<dbReference type="SUPFAM" id="SSF50475">
    <property type="entry name" value="FMN-binding split barrel"/>
    <property type="match status" value="1"/>
</dbReference>
<dbReference type="Pfam" id="PF01613">
    <property type="entry name" value="Flavin_Reduct"/>
    <property type="match status" value="1"/>
</dbReference>
<proteinExistence type="inferred from homology"/>
<comment type="caution">
    <text evidence="5">The sequence shown here is derived from an EMBL/GenBank/DDBJ whole genome shotgun (WGS) entry which is preliminary data.</text>
</comment>
<dbReference type="GO" id="GO:0042602">
    <property type="term" value="F:riboflavin reductase (NADPH) activity"/>
    <property type="evidence" value="ECO:0007669"/>
    <property type="project" value="TreeGrafter"/>
</dbReference>
<gene>
    <name evidence="5" type="ORF">C7B45_10810</name>
</gene>
<accession>A0A2T2WGR5</accession>
<dbReference type="PANTHER" id="PTHR30466:SF11">
    <property type="entry name" value="FLAVIN-DEPENDENT MONOOXYGENASE, REDUCTASE SUBUNIT HSAB"/>
    <property type="match status" value="1"/>
</dbReference>
<dbReference type="InterPro" id="IPR050268">
    <property type="entry name" value="NADH-dep_flavin_reductase"/>
</dbReference>
<dbReference type="Gene3D" id="2.30.110.10">
    <property type="entry name" value="Electron Transport, Fmn-binding Protein, Chain A"/>
    <property type="match status" value="1"/>
</dbReference>
<evidence type="ECO:0000256" key="1">
    <source>
        <dbReference type="ARBA" id="ARBA00008898"/>
    </source>
</evidence>
<dbReference type="GO" id="GO:0010181">
    <property type="term" value="F:FMN binding"/>
    <property type="evidence" value="ECO:0007669"/>
    <property type="project" value="InterPro"/>
</dbReference>
<comment type="similarity">
    <text evidence="1">Belongs to the non-flavoprotein flavin reductase family.</text>
</comment>
<evidence type="ECO:0000256" key="3">
    <source>
        <dbReference type="SAM" id="MobiDB-lite"/>
    </source>
</evidence>
<evidence type="ECO:0000259" key="4">
    <source>
        <dbReference type="SMART" id="SM00903"/>
    </source>
</evidence>
<evidence type="ECO:0000256" key="2">
    <source>
        <dbReference type="ARBA" id="ARBA00023002"/>
    </source>
</evidence>
<dbReference type="EMBL" id="PXYV01000034">
    <property type="protein sequence ID" value="PSR21431.1"/>
    <property type="molecule type" value="Genomic_DNA"/>
</dbReference>
<dbReference type="InterPro" id="IPR012349">
    <property type="entry name" value="Split_barrel_FMN-bd"/>
</dbReference>
<keyword evidence="2" id="KW-0560">Oxidoreductase</keyword>
<dbReference type="SMART" id="SM00903">
    <property type="entry name" value="Flavin_Reduct"/>
    <property type="match status" value="1"/>
</dbReference>
<protein>
    <submittedName>
        <fullName evidence="5">Flavin reductase</fullName>
    </submittedName>
</protein>
<reference evidence="5 6" key="1">
    <citation type="journal article" date="2014" name="BMC Genomics">
        <title>Comparison of environmental and isolate Sulfobacillus genomes reveals diverse carbon, sulfur, nitrogen, and hydrogen metabolisms.</title>
        <authorList>
            <person name="Justice N.B."/>
            <person name="Norman A."/>
            <person name="Brown C.T."/>
            <person name="Singh A."/>
            <person name="Thomas B.C."/>
            <person name="Banfield J.F."/>
        </authorList>
    </citation>
    <scope>NUCLEOTIDE SEQUENCE [LARGE SCALE GENOMIC DNA]</scope>
    <source>
        <strain evidence="5">AMDSBA3</strain>
    </source>
</reference>
<dbReference type="Proteomes" id="UP000241848">
    <property type="component" value="Unassembled WGS sequence"/>
</dbReference>
<organism evidence="5 6">
    <name type="scientific">Sulfobacillus acidophilus</name>
    <dbReference type="NCBI Taxonomy" id="53633"/>
    <lineage>
        <taxon>Bacteria</taxon>
        <taxon>Bacillati</taxon>
        <taxon>Bacillota</taxon>
        <taxon>Clostridia</taxon>
        <taxon>Eubacteriales</taxon>
        <taxon>Clostridiales Family XVII. Incertae Sedis</taxon>
        <taxon>Sulfobacillus</taxon>
    </lineage>
</organism>
<dbReference type="AlphaFoldDB" id="A0A2T2WGR5"/>
<evidence type="ECO:0000313" key="6">
    <source>
        <dbReference type="Proteomes" id="UP000241848"/>
    </source>
</evidence>
<sequence>METAVKEQVLRLFTYGLYNLTATHGNNDSHAHPLIDGSQQFALNVLGTDQKSVAQDFFRPSQRQGQSLNGHPFTPGPRTGAPLPTELPAWVECQVTDTVARGDHTVYVAEVIDAGVRQPEPQPLDMWNTGWFYTG</sequence>
<dbReference type="PANTHER" id="PTHR30466">
    <property type="entry name" value="FLAVIN REDUCTASE"/>
    <property type="match status" value="1"/>
</dbReference>